<dbReference type="RefSeq" id="WP_093028431.1">
    <property type="nucleotide sequence ID" value="NZ_FMZV01000003.1"/>
</dbReference>
<accession>A0A1G6NHU5</accession>
<gene>
    <name evidence="1" type="ORF">SAMN04488239_103120</name>
</gene>
<dbReference type="OrthoDB" id="7846471at2"/>
<name>A0A1G6NHU5_9RHOB</name>
<evidence type="ECO:0000313" key="1">
    <source>
        <dbReference type="EMBL" id="SDC66857.1"/>
    </source>
</evidence>
<dbReference type="Proteomes" id="UP000199628">
    <property type="component" value="Unassembled WGS sequence"/>
</dbReference>
<dbReference type="AlphaFoldDB" id="A0A1G6NHU5"/>
<sequence length="83" mass="9444">MALRSVRFLLERNTEDLFGTAPRELRVAGLSSHVQAPIWGQVCRLDEPEMPTRDGYWLTWPADPPGGRRLRALVESFHEAPSE</sequence>
<dbReference type="EMBL" id="FMZV01000003">
    <property type="protein sequence ID" value="SDC66857.1"/>
    <property type="molecule type" value="Genomic_DNA"/>
</dbReference>
<keyword evidence="2" id="KW-1185">Reference proteome</keyword>
<organism evidence="1 2">
    <name type="scientific">Ruegeria marina</name>
    <dbReference type="NCBI Taxonomy" id="639004"/>
    <lineage>
        <taxon>Bacteria</taxon>
        <taxon>Pseudomonadati</taxon>
        <taxon>Pseudomonadota</taxon>
        <taxon>Alphaproteobacteria</taxon>
        <taxon>Rhodobacterales</taxon>
        <taxon>Roseobacteraceae</taxon>
        <taxon>Ruegeria</taxon>
    </lineage>
</organism>
<reference evidence="2" key="1">
    <citation type="submission" date="2016-10" db="EMBL/GenBank/DDBJ databases">
        <authorList>
            <person name="Varghese N."/>
            <person name="Submissions S."/>
        </authorList>
    </citation>
    <scope>NUCLEOTIDE SEQUENCE [LARGE SCALE GENOMIC DNA]</scope>
    <source>
        <strain evidence="2">CGMCC 1.9108</strain>
    </source>
</reference>
<proteinExistence type="predicted"/>
<evidence type="ECO:0000313" key="2">
    <source>
        <dbReference type="Proteomes" id="UP000199628"/>
    </source>
</evidence>
<protein>
    <submittedName>
        <fullName evidence="1">Uncharacterized protein</fullName>
    </submittedName>
</protein>